<evidence type="ECO:0000313" key="2">
    <source>
        <dbReference type="Proteomes" id="UP000578531"/>
    </source>
</evidence>
<dbReference type="GeneID" id="59294439"/>
<dbReference type="AlphaFoldDB" id="A0A8H6FEP5"/>
<dbReference type="EMBL" id="JACCJC010000105">
    <property type="protein sequence ID" value="KAF6225321.1"/>
    <property type="molecule type" value="Genomic_DNA"/>
</dbReference>
<keyword evidence="2" id="KW-1185">Reference proteome</keyword>
<gene>
    <name evidence="1" type="ORF">HO173_012806</name>
</gene>
<sequence>MRPTAVLLASDMADERLGQLTKGHTREGEVKPVVSNKGNWTEYESSCFDQTSIIASGGMFDLLPKTDIRMMVFGASDCHFFDSLPGVNV</sequence>
<accession>A0A8H6FEP5</accession>
<organism evidence="1 2">
    <name type="scientific">Letharia columbiana</name>
    <dbReference type="NCBI Taxonomy" id="112416"/>
    <lineage>
        <taxon>Eukaryota</taxon>
        <taxon>Fungi</taxon>
        <taxon>Dikarya</taxon>
        <taxon>Ascomycota</taxon>
        <taxon>Pezizomycotina</taxon>
        <taxon>Lecanoromycetes</taxon>
        <taxon>OSLEUM clade</taxon>
        <taxon>Lecanoromycetidae</taxon>
        <taxon>Lecanorales</taxon>
        <taxon>Lecanorineae</taxon>
        <taxon>Parmeliaceae</taxon>
        <taxon>Letharia</taxon>
    </lineage>
</organism>
<protein>
    <submittedName>
        <fullName evidence="1">Uncharacterized protein</fullName>
    </submittedName>
</protein>
<dbReference type="RefSeq" id="XP_037158450.1">
    <property type="nucleotide sequence ID" value="XM_037314640.1"/>
</dbReference>
<comment type="caution">
    <text evidence="1">The sequence shown here is derived from an EMBL/GenBank/DDBJ whole genome shotgun (WGS) entry which is preliminary data.</text>
</comment>
<name>A0A8H6FEP5_9LECA</name>
<proteinExistence type="predicted"/>
<dbReference type="Proteomes" id="UP000578531">
    <property type="component" value="Unassembled WGS sequence"/>
</dbReference>
<evidence type="ECO:0000313" key="1">
    <source>
        <dbReference type="EMBL" id="KAF6225321.1"/>
    </source>
</evidence>
<reference evidence="1 2" key="1">
    <citation type="journal article" date="2020" name="Genomics">
        <title>Complete, high-quality genomes from long-read metagenomic sequencing of two wolf lichen thalli reveals enigmatic genome architecture.</title>
        <authorList>
            <person name="McKenzie S.K."/>
            <person name="Walston R.F."/>
            <person name="Allen J.L."/>
        </authorList>
    </citation>
    <scope>NUCLEOTIDE SEQUENCE [LARGE SCALE GENOMIC DNA]</scope>
    <source>
        <strain evidence="1">WasteWater2</strain>
    </source>
</reference>